<evidence type="ECO:0000256" key="4">
    <source>
        <dbReference type="PIRNR" id="PIRNR038994"/>
    </source>
</evidence>
<dbReference type="InterPro" id="IPR003764">
    <property type="entry name" value="GlcNAc_6-P_deAcase"/>
</dbReference>
<keyword evidence="2 7" id="KW-0479">Metal-binding</keyword>
<evidence type="ECO:0000313" key="10">
    <source>
        <dbReference type="Proteomes" id="UP000305267"/>
    </source>
</evidence>
<evidence type="ECO:0000313" key="9">
    <source>
        <dbReference type="EMBL" id="TNC05946.1"/>
    </source>
</evidence>
<feature type="binding site" evidence="6">
    <location>
        <position position="243"/>
    </location>
    <ligand>
        <name>substrate</name>
    </ligand>
</feature>
<organism evidence="9 10">
    <name type="scientific">Methylobacterium terricola</name>
    <dbReference type="NCBI Taxonomy" id="2583531"/>
    <lineage>
        <taxon>Bacteria</taxon>
        <taxon>Pseudomonadati</taxon>
        <taxon>Pseudomonadota</taxon>
        <taxon>Alphaproteobacteria</taxon>
        <taxon>Hyphomicrobiales</taxon>
        <taxon>Methylobacteriaceae</taxon>
        <taxon>Methylobacterium</taxon>
    </lineage>
</organism>
<comment type="similarity">
    <text evidence="1 4">Belongs to the metallo-dependent hydrolases superfamily. NagA family.</text>
</comment>
<dbReference type="Gene3D" id="3.20.20.140">
    <property type="entry name" value="Metal-dependent hydrolases"/>
    <property type="match status" value="1"/>
</dbReference>
<sequence>MTIVTGRDPASGRSLRLRLEGERIAAIDPGPPGERAWIAPGLIDIQTNGYAGYDLNATGLTPEIVAAFVRAVRREGVTTVLPTLITAPPGAFLTALAAIATAREAEPAIRHAIAGIHVEGPHISPEEGARGAHPLASIRPPDLGEFEAWQRACGGLVRIVTLSPHWPGAPDYIRVLAARGVHVAIGHTHAGPEAITAAVAAGATLSTHLGNGVAATLPRHPNLIWAQLAEDRLSASFIADGHHLPDDTLRAMLRAKESRRAILVSDTAALGGMPPGLYDQPIGGRVELTPGGRLGIVDTPYLAGAALPLRHGVARVAALGFGLSAAVAMATRNPGRLLGGRGQLAIGACADLLRFAWAPGDGAIRPLDILTRGQPV</sequence>
<evidence type="ECO:0000256" key="1">
    <source>
        <dbReference type="ARBA" id="ARBA00010716"/>
    </source>
</evidence>
<feature type="active site" description="Proton donor/acceptor" evidence="5">
    <location>
        <position position="266"/>
    </location>
</feature>
<feature type="binding site" evidence="6">
    <location>
        <begin position="302"/>
        <end position="304"/>
    </location>
    <ligand>
        <name>substrate</name>
    </ligand>
</feature>
<dbReference type="PANTHER" id="PTHR11113">
    <property type="entry name" value="N-ACETYLGLUCOSAMINE-6-PHOSPHATE DEACETYLASE"/>
    <property type="match status" value="1"/>
</dbReference>
<evidence type="ECO:0000256" key="5">
    <source>
        <dbReference type="PIRSR" id="PIRSR038994-1"/>
    </source>
</evidence>
<evidence type="ECO:0000256" key="3">
    <source>
        <dbReference type="ARBA" id="ARBA00022801"/>
    </source>
</evidence>
<dbReference type="GO" id="GO:0006046">
    <property type="term" value="P:N-acetylglucosamine catabolic process"/>
    <property type="evidence" value="ECO:0007669"/>
    <property type="project" value="TreeGrafter"/>
</dbReference>
<dbReference type="OrthoDB" id="9776488at2"/>
<dbReference type="GO" id="GO:0046872">
    <property type="term" value="F:metal ion binding"/>
    <property type="evidence" value="ECO:0007669"/>
    <property type="project" value="UniProtKB-KW"/>
</dbReference>
<reference evidence="9 10" key="1">
    <citation type="submission" date="2019-06" db="EMBL/GenBank/DDBJ databases">
        <title>Genome of Methylobacterium sp. 17Sr1-39.</title>
        <authorList>
            <person name="Seo T."/>
        </authorList>
    </citation>
    <scope>NUCLEOTIDE SEQUENCE [LARGE SCALE GENOMIC DNA]</scope>
    <source>
        <strain evidence="9 10">17Sr1-39</strain>
    </source>
</reference>
<dbReference type="SUPFAM" id="SSF51556">
    <property type="entry name" value="Metallo-dependent hydrolases"/>
    <property type="match status" value="1"/>
</dbReference>
<dbReference type="GO" id="GO:0008448">
    <property type="term" value="F:N-acetylglucosamine-6-phosphate deacetylase activity"/>
    <property type="evidence" value="ECO:0007669"/>
    <property type="project" value="InterPro"/>
</dbReference>
<dbReference type="PIRSF" id="PIRSF038994">
    <property type="entry name" value="NagA"/>
    <property type="match status" value="1"/>
</dbReference>
<gene>
    <name evidence="9" type="ORF">FF100_35080</name>
</gene>
<dbReference type="AlphaFoldDB" id="A0A5C4L627"/>
<feature type="binding site" evidence="6">
    <location>
        <position position="132"/>
    </location>
    <ligand>
        <name>substrate</name>
    </ligand>
</feature>
<dbReference type="InterPro" id="IPR006680">
    <property type="entry name" value="Amidohydro-rel"/>
</dbReference>
<feature type="binding site" evidence="7">
    <location>
        <position position="208"/>
    </location>
    <ligand>
        <name>Zn(2+)</name>
        <dbReference type="ChEBI" id="CHEBI:29105"/>
    </ligand>
</feature>
<dbReference type="RefSeq" id="WP_139040630.1">
    <property type="nucleotide sequence ID" value="NZ_VDDA01000054.1"/>
</dbReference>
<feature type="binding site" evidence="6">
    <location>
        <position position="219"/>
    </location>
    <ligand>
        <name>substrate</name>
    </ligand>
</feature>
<evidence type="ECO:0000256" key="2">
    <source>
        <dbReference type="ARBA" id="ARBA00022723"/>
    </source>
</evidence>
<dbReference type="InterPro" id="IPR032466">
    <property type="entry name" value="Metal_Hydrolase"/>
</dbReference>
<feature type="binding site" evidence="6">
    <location>
        <begin position="211"/>
        <end position="212"/>
    </location>
    <ligand>
        <name>substrate</name>
    </ligand>
</feature>
<dbReference type="EMBL" id="VDDA01000054">
    <property type="protein sequence ID" value="TNC05946.1"/>
    <property type="molecule type" value="Genomic_DNA"/>
</dbReference>
<comment type="cofactor">
    <cofactor evidence="7">
        <name>a divalent metal cation</name>
        <dbReference type="ChEBI" id="CHEBI:60240"/>
    </cofactor>
    <text evidence="7">Binds 1 divalent metal cation per subunit.</text>
</comment>
<feature type="binding site" evidence="7">
    <location>
        <position position="119"/>
    </location>
    <ligand>
        <name>Zn(2+)</name>
        <dbReference type="ChEBI" id="CHEBI:29105"/>
    </ligand>
</feature>
<accession>A0A5C4L627</accession>
<dbReference type="PANTHER" id="PTHR11113:SF14">
    <property type="entry name" value="N-ACETYLGLUCOSAMINE-6-PHOSPHATE DEACETYLASE"/>
    <property type="match status" value="1"/>
</dbReference>
<comment type="caution">
    <text evidence="9">The sequence shown here is derived from an EMBL/GenBank/DDBJ whole genome shotgun (WGS) entry which is preliminary data.</text>
</comment>
<feature type="binding site" evidence="7">
    <location>
        <position position="187"/>
    </location>
    <ligand>
        <name>Zn(2+)</name>
        <dbReference type="ChEBI" id="CHEBI:29105"/>
    </ligand>
</feature>
<evidence type="ECO:0000256" key="6">
    <source>
        <dbReference type="PIRSR" id="PIRSR038994-2"/>
    </source>
</evidence>
<proteinExistence type="inferred from homology"/>
<protein>
    <submittedName>
        <fullName evidence="9">Amidohydrolase family protein</fullName>
    </submittedName>
</protein>
<name>A0A5C4L627_9HYPH</name>
<dbReference type="Pfam" id="PF01979">
    <property type="entry name" value="Amidohydro_1"/>
    <property type="match status" value="1"/>
</dbReference>
<evidence type="ECO:0000259" key="8">
    <source>
        <dbReference type="Pfam" id="PF01979"/>
    </source>
</evidence>
<feature type="domain" description="Amidohydrolase-related" evidence="8">
    <location>
        <begin position="38"/>
        <end position="355"/>
    </location>
</feature>
<keyword evidence="4" id="KW-0119">Carbohydrate metabolism</keyword>
<keyword evidence="3 4" id="KW-0378">Hydrolase</keyword>
<evidence type="ECO:0000256" key="7">
    <source>
        <dbReference type="PIRSR" id="PIRSR038994-3"/>
    </source>
</evidence>
<keyword evidence="10" id="KW-1185">Reference proteome</keyword>
<dbReference type="Proteomes" id="UP000305267">
    <property type="component" value="Unassembled WGS sequence"/>
</dbReference>